<proteinExistence type="predicted"/>
<dbReference type="Pfam" id="PF15886">
    <property type="entry name" value="CBM39"/>
    <property type="match status" value="1"/>
</dbReference>
<comment type="caution">
    <text evidence="3">The sequence shown here is derived from an EMBL/GenBank/DDBJ whole genome shotgun (WGS) entry which is preliminary data.</text>
</comment>
<feature type="signal peptide" evidence="1">
    <location>
        <begin position="1"/>
        <end position="18"/>
    </location>
</feature>
<dbReference type="PROSITE" id="PS51969">
    <property type="entry name" value="CBM39"/>
    <property type="match status" value="1"/>
</dbReference>
<reference evidence="4" key="1">
    <citation type="submission" date="2023-01" db="EMBL/GenBank/DDBJ databases">
        <title>Key to firefly adult light organ development and bioluminescence: homeobox transcription factors regulate luciferase expression and transportation to peroxisome.</title>
        <authorList>
            <person name="Fu X."/>
        </authorList>
    </citation>
    <scope>NUCLEOTIDE SEQUENCE [LARGE SCALE GENOMIC DNA]</scope>
</reference>
<dbReference type="EMBL" id="JARPUR010000001">
    <property type="protein sequence ID" value="KAK4886921.1"/>
    <property type="molecule type" value="Genomic_DNA"/>
</dbReference>
<dbReference type="Proteomes" id="UP001353858">
    <property type="component" value="Unassembled WGS sequence"/>
</dbReference>
<gene>
    <name evidence="3" type="ORF">RN001_003192</name>
</gene>
<dbReference type="AlphaFoldDB" id="A0AAN7SDT0"/>
<evidence type="ECO:0000313" key="3">
    <source>
        <dbReference type="EMBL" id="KAK4886921.1"/>
    </source>
</evidence>
<dbReference type="GO" id="GO:0030246">
    <property type="term" value="F:carbohydrate binding"/>
    <property type="evidence" value="ECO:0007669"/>
    <property type="project" value="InterPro"/>
</dbReference>
<dbReference type="InterPro" id="IPR043030">
    <property type="entry name" value="BGBP_N_sf"/>
</dbReference>
<keyword evidence="1" id="KW-0732">Signal</keyword>
<accession>A0AAN7SDT0</accession>
<protein>
    <recommendedName>
        <fullName evidence="2">CBM39 domain-containing protein</fullName>
    </recommendedName>
</protein>
<name>A0AAN7SDT0_9COLE</name>
<evidence type="ECO:0000313" key="4">
    <source>
        <dbReference type="Proteomes" id="UP001353858"/>
    </source>
</evidence>
<sequence>MICYFLQLLLLCVLQVQSNLDKTYDVPIPDINIRSNGFDVSINDEDGISLVYFYGKIMNASENEIVVMKSYEKTENTWILRSNYNNLKEGDIIYYWLYIKKNGVGYRLTPQYYKVSEPDCLTRLPAEELKENNHYQTDDYLCEITCAYEIQKIKHTLSKIKQKMNFLNKMLSDLSLPIEAAVQSFNLSYINNYAIY</sequence>
<dbReference type="Gene3D" id="2.60.40.2140">
    <property type="entry name" value="Beta-1,3-glucan-recognition protein, N-terminal domain"/>
    <property type="match status" value="1"/>
</dbReference>
<keyword evidence="4" id="KW-1185">Reference proteome</keyword>
<evidence type="ECO:0000259" key="2">
    <source>
        <dbReference type="PROSITE" id="PS51969"/>
    </source>
</evidence>
<feature type="domain" description="CBM39" evidence="2">
    <location>
        <begin position="24"/>
        <end position="120"/>
    </location>
</feature>
<dbReference type="InterPro" id="IPR031756">
    <property type="entry name" value="BGBP_N"/>
</dbReference>
<organism evidence="3 4">
    <name type="scientific">Aquatica leii</name>
    <dbReference type="NCBI Taxonomy" id="1421715"/>
    <lineage>
        <taxon>Eukaryota</taxon>
        <taxon>Metazoa</taxon>
        <taxon>Ecdysozoa</taxon>
        <taxon>Arthropoda</taxon>
        <taxon>Hexapoda</taxon>
        <taxon>Insecta</taxon>
        <taxon>Pterygota</taxon>
        <taxon>Neoptera</taxon>
        <taxon>Endopterygota</taxon>
        <taxon>Coleoptera</taxon>
        <taxon>Polyphaga</taxon>
        <taxon>Elateriformia</taxon>
        <taxon>Elateroidea</taxon>
        <taxon>Lampyridae</taxon>
        <taxon>Luciolinae</taxon>
        <taxon>Aquatica</taxon>
    </lineage>
</organism>
<evidence type="ECO:0000256" key="1">
    <source>
        <dbReference type="SAM" id="SignalP"/>
    </source>
</evidence>
<feature type="chain" id="PRO_5043055059" description="CBM39 domain-containing protein" evidence="1">
    <location>
        <begin position="19"/>
        <end position="196"/>
    </location>
</feature>